<evidence type="ECO:0000313" key="2">
    <source>
        <dbReference type="EMBL" id="POS86890.1"/>
    </source>
</evidence>
<feature type="region of interest" description="Disordered" evidence="1">
    <location>
        <begin position="77"/>
        <end position="121"/>
    </location>
</feature>
<evidence type="ECO:0000313" key="3">
    <source>
        <dbReference type="Proteomes" id="UP000237438"/>
    </source>
</evidence>
<keyword evidence="3" id="KW-1185">Reference proteome</keyword>
<dbReference type="Proteomes" id="UP000237438">
    <property type="component" value="Unassembled WGS sequence"/>
</dbReference>
<organism evidence="2 3">
    <name type="scientific">Erysiphe pulchra</name>
    <dbReference type="NCBI Taxonomy" id="225359"/>
    <lineage>
        <taxon>Eukaryota</taxon>
        <taxon>Fungi</taxon>
        <taxon>Dikarya</taxon>
        <taxon>Ascomycota</taxon>
        <taxon>Pezizomycotina</taxon>
        <taxon>Leotiomycetes</taxon>
        <taxon>Erysiphales</taxon>
        <taxon>Erysiphaceae</taxon>
        <taxon>Erysiphe</taxon>
    </lineage>
</organism>
<evidence type="ECO:0000256" key="1">
    <source>
        <dbReference type="SAM" id="MobiDB-lite"/>
    </source>
</evidence>
<dbReference type="STRING" id="225359.A0A2S4PXW7"/>
<feature type="compositionally biased region" description="Polar residues" evidence="1">
    <location>
        <begin position="80"/>
        <end position="102"/>
    </location>
</feature>
<dbReference type="EMBL" id="PEDP01000232">
    <property type="protein sequence ID" value="POS86890.1"/>
    <property type="molecule type" value="Genomic_DNA"/>
</dbReference>
<dbReference type="OrthoDB" id="2402960at2759"/>
<reference evidence="2 3" key="1">
    <citation type="submission" date="2017-10" db="EMBL/GenBank/DDBJ databases">
        <title>Development of genomic resources for the powdery mildew, Erysiphe pulchra.</title>
        <authorList>
            <person name="Wadl P.A."/>
            <person name="Mack B.M."/>
            <person name="Moore G."/>
            <person name="Beltz S.B."/>
        </authorList>
    </citation>
    <scope>NUCLEOTIDE SEQUENCE [LARGE SCALE GENOMIC DNA]</scope>
    <source>
        <strain evidence="2">Cflorida</strain>
    </source>
</reference>
<dbReference type="AlphaFoldDB" id="A0A2S4PXW7"/>
<feature type="compositionally biased region" description="Basic and acidic residues" evidence="1">
    <location>
        <begin position="196"/>
        <end position="223"/>
    </location>
</feature>
<comment type="caution">
    <text evidence="2">The sequence shown here is derived from an EMBL/GenBank/DDBJ whole genome shotgun (WGS) entry which is preliminary data.</text>
</comment>
<name>A0A2S4PXW7_9PEZI</name>
<proteinExistence type="predicted"/>
<sequence>MDTFSQTRETIDLFSDDIELQPNLELLNSLSISSKRDVPRCTKIITDIDDAIVDVGREIDMNENASETYLFNRSQKKDINLSSKSPTSTTESGPPRTVTSPKRISAVRGDRSHTGGFSRKTLSENELGSIFEKMTGINARKLEVHRRQEADLATFQARVEEETRENHVKAKKEREQQLQMEEERLKNRQHKIKSSSRREWDMRKVTGVQDRMRNAKDKGRTESKPTSAHEQPTQSSGRGGRRAHNRTKRIVSPALDFDSLKGWQDWAEEMFVPVVENKEKLN</sequence>
<feature type="region of interest" description="Disordered" evidence="1">
    <location>
        <begin position="182"/>
        <end position="254"/>
    </location>
</feature>
<gene>
    <name evidence="2" type="ORF">EPUL_001052</name>
</gene>
<protein>
    <submittedName>
        <fullName evidence="2">Uncharacterized protein</fullName>
    </submittedName>
</protein>
<feature type="compositionally biased region" description="Polar residues" evidence="1">
    <location>
        <begin position="224"/>
        <end position="236"/>
    </location>
</feature>
<feature type="compositionally biased region" description="Basic residues" evidence="1">
    <location>
        <begin position="239"/>
        <end position="249"/>
    </location>
</feature>
<accession>A0A2S4PXW7</accession>